<dbReference type="PANTHER" id="PTHR33322">
    <property type="entry name" value="BAG DOMAIN CONTAINING PROTEIN, EXPRESSED"/>
    <property type="match status" value="1"/>
</dbReference>
<accession>A0A4S8IQJ3</accession>
<comment type="caution">
    <text evidence="4">The sequence shown here is derived from an EMBL/GenBank/DDBJ whole genome shotgun (WGS) entry which is preliminary data.</text>
</comment>
<evidence type="ECO:0000313" key="4">
    <source>
        <dbReference type="EMBL" id="THU49922.1"/>
    </source>
</evidence>
<dbReference type="Proteomes" id="UP000317650">
    <property type="component" value="Chromosome 6"/>
</dbReference>
<proteinExistence type="predicted"/>
<evidence type="ECO:0000313" key="5">
    <source>
        <dbReference type="Proteomes" id="UP000317650"/>
    </source>
</evidence>
<dbReference type="STRING" id="52838.A0A4S8IQJ3"/>
<gene>
    <name evidence="4" type="ORF">C4D60_Mb06t14680</name>
</gene>
<feature type="compositionally biased region" description="Basic and acidic residues" evidence="2">
    <location>
        <begin position="29"/>
        <end position="56"/>
    </location>
</feature>
<protein>
    <recommendedName>
        <fullName evidence="3">BAG domain-containing protein</fullName>
    </recommendedName>
</protein>
<organism evidence="4 5">
    <name type="scientific">Musa balbisiana</name>
    <name type="common">Banana</name>
    <dbReference type="NCBI Taxonomy" id="52838"/>
    <lineage>
        <taxon>Eukaryota</taxon>
        <taxon>Viridiplantae</taxon>
        <taxon>Streptophyta</taxon>
        <taxon>Embryophyta</taxon>
        <taxon>Tracheophyta</taxon>
        <taxon>Spermatophyta</taxon>
        <taxon>Magnoliopsida</taxon>
        <taxon>Liliopsida</taxon>
        <taxon>Zingiberales</taxon>
        <taxon>Musaceae</taxon>
        <taxon>Musa</taxon>
    </lineage>
</organism>
<dbReference type="Pfam" id="PF02179">
    <property type="entry name" value="BAG"/>
    <property type="match status" value="1"/>
</dbReference>
<keyword evidence="1" id="KW-0143">Chaperone</keyword>
<dbReference type="InterPro" id="IPR003103">
    <property type="entry name" value="BAG_domain"/>
</dbReference>
<feature type="domain" description="BAG" evidence="3">
    <location>
        <begin position="170"/>
        <end position="240"/>
    </location>
</feature>
<dbReference type="PANTHER" id="PTHR33322:SF16">
    <property type="entry name" value="BAG FAMILY MOLECULAR CHAPERONE REGULATOR 6"/>
    <property type="match status" value="1"/>
</dbReference>
<evidence type="ECO:0000256" key="1">
    <source>
        <dbReference type="ARBA" id="ARBA00023186"/>
    </source>
</evidence>
<dbReference type="GO" id="GO:0006457">
    <property type="term" value="P:protein folding"/>
    <property type="evidence" value="ECO:0007669"/>
    <property type="project" value="TreeGrafter"/>
</dbReference>
<feature type="region of interest" description="Disordered" evidence="2">
    <location>
        <begin position="1"/>
        <end position="76"/>
    </location>
</feature>
<dbReference type="InterPro" id="IPR040400">
    <property type="entry name" value="BAG5/6/7/8"/>
</dbReference>
<evidence type="ECO:0000256" key="2">
    <source>
        <dbReference type="SAM" id="MobiDB-lite"/>
    </source>
</evidence>
<evidence type="ECO:0000259" key="3">
    <source>
        <dbReference type="Pfam" id="PF02179"/>
    </source>
</evidence>
<reference evidence="4 5" key="1">
    <citation type="journal article" date="2019" name="Nat. Plants">
        <title>Genome sequencing of Musa balbisiana reveals subgenome evolution and function divergence in polyploid bananas.</title>
        <authorList>
            <person name="Yao X."/>
        </authorList>
    </citation>
    <scope>NUCLEOTIDE SEQUENCE [LARGE SCALE GENOMIC DNA]</scope>
    <source>
        <strain evidence="5">cv. DH-PKW</strain>
        <tissue evidence="4">Leaves</tissue>
    </source>
</reference>
<keyword evidence="5" id="KW-1185">Reference proteome</keyword>
<name>A0A4S8IQJ3_MUSBA</name>
<dbReference type="EMBL" id="PYDT01000009">
    <property type="protein sequence ID" value="THU49922.1"/>
    <property type="molecule type" value="Genomic_DNA"/>
</dbReference>
<sequence>MLRVNPLPRKKMVNGTSRSPSPPGLQVNEKADKDKTEREQQTVKDKKEQIPKKEIQAAEPNVKLSNEAENSKKKSQVMMTTNLNEETAKVMNDQRSNKGAGLEVMKVKTVEILENGKEVEKEDDQQPIDKKKVRKILSQEDAAAVLIQSAYKGFEVRRSQPLEKLRKVHQIRQQTEVVKNQIQMFESSSTNQDSKRKVAASETIMNLLLQLDTIQGLRQSVGDLRKSVARELTILREKLDWLGSPVVVGHEKMKLKHPSHTVSDCGATSATDPSVTIYLVPENVITIS</sequence>
<dbReference type="GO" id="GO:0051087">
    <property type="term" value="F:protein-folding chaperone binding"/>
    <property type="evidence" value="ECO:0007669"/>
    <property type="project" value="InterPro"/>
</dbReference>
<dbReference type="SUPFAM" id="SSF63491">
    <property type="entry name" value="BAG domain"/>
    <property type="match status" value="1"/>
</dbReference>
<dbReference type="GO" id="GO:0009506">
    <property type="term" value="C:plasmodesma"/>
    <property type="evidence" value="ECO:0007669"/>
    <property type="project" value="TreeGrafter"/>
</dbReference>
<dbReference type="AlphaFoldDB" id="A0A4S8IQJ3"/>